<dbReference type="PIRSF" id="PIRSF000098">
    <property type="entry name" value="Homoser_dehydrog"/>
    <property type="match status" value="1"/>
</dbReference>
<feature type="active site" description="Proton donor" evidence="11">
    <location>
        <position position="210"/>
    </location>
</feature>
<dbReference type="Gene3D" id="3.40.50.720">
    <property type="entry name" value="NAD(P)-binding Rossmann-like Domain"/>
    <property type="match status" value="1"/>
</dbReference>
<dbReference type="AlphaFoldDB" id="A0A2M7PQP2"/>
<dbReference type="Gene3D" id="3.30.360.10">
    <property type="entry name" value="Dihydrodipicolinate Reductase, domain 2"/>
    <property type="match status" value="1"/>
</dbReference>
<dbReference type="Gene3D" id="3.30.70.260">
    <property type="match status" value="1"/>
</dbReference>
<dbReference type="EC" id="1.1.1.3" evidence="4"/>
<dbReference type="FunFam" id="3.30.360.10:FF:000005">
    <property type="entry name" value="Homoserine dehydrogenase"/>
    <property type="match status" value="1"/>
</dbReference>
<dbReference type="InterPro" id="IPR045865">
    <property type="entry name" value="ACT-like_dom_sf"/>
</dbReference>
<dbReference type="NCBIfam" id="NF004976">
    <property type="entry name" value="PRK06349.1"/>
    <property type="match status" value="1"/>
</dbReference>
<dbReference type="UniPathway" id="UPA00051">
    <property type="reaction ID" value="UER00465"/>
</dbReference>
<dbReference type="CDD" id="cd04881">
    <property type="entry name" value="ACT_HSDH-Hom"/>
    <property type="match status" value="1"/>
</dbReference>
<evidence type="ECO:0000259" key="13">
    <source>
        <dbReference type="PROSITE" id="PS51671"/>
    </source>
</evidence>
<dbReference type="InterPro" id="IPR005106">
    <property type="entry name" value="Asp/hSer_DH_NAD-bd"/>
</dbReference>
<reference evidence="14 15" key="1">
    <citation type="submission" date="2017-09" db="EMBL/GenBank/DDBJ databases">
        <title>Depth-based differentiation of microbial function through sediment-hosted aquifers and enrichment of novel symbionts in the deep terrestrial subsurface.</title>
        <authorList>
            <person name="Probst A.J."/>
            <person name="Ladd B."/>
            <person name="Jarett J.K."/>
            <person name="Geller-Mcgrath D.E."/>
            <person name="Sieber C.M."/>
            <person name="Emerson J.B."/>
            <person name="Anantharaman K."/>
            <person name="Thomas B.C."/>
            <person name="Malmstrom R."/>
            <person name="Stieglmeier M."/>
            <person name="Klingl A."/>
            <person name="Woyke T."/>
            <person name="Ryan C.M."/>
            <person name="Banfield J.F."/>
        </authorList>
    </citation>
    <scope>NUCLEOTIDE SEQUENCE [LARGE SCALE GENOMIC DNA]</scope>
    <source>
        <strain evidence="14">CG_4_10_14_3_um_filter_34_13</strain>
    </source>
</reference>
<dbReference type="PANTHER" id="PTHR43331">
    <property type="entry name" value="HOMOSERINE DEHYDROGENASE"/>
    <property type="match status" value="1"/>
</dbReference>
<dbReference type="SUPFAM" id="SSF51735">
    <property type="entry name" value="NAD(P)-binding Rossmann-fold domains"/>
    <property type="match status" value="1"/>
</dbReference>
<dbReference type="InterPro" id="IPR036291">
    <property type="entry name" value="NAD(P)-bd_dom_sf"/>
</dbReference>
<organism evidence="14 15">
    <name type="scientific">Candidatus Infernicultor aquiphilus</name>
    <dbReference type="NCBI Taxonomy" id="1805029"/>
    <lineage>
        <taxon>Bacteria</taxon>
        <taxon>Pseudomonadati</taxon>
        <taxon>Atribacterota</taxon>
        <taxon>Candidatus Phoenicimicrobiia</taxon>
        <taxon>Candidatus Pheonicimicrobiales</taxon>
        <taxon>Candidatus Phoenicimicrobiaceae</taxon>
        <taxon>Candidatus Infernicultor</taxon>
    </lineage>
</organism>
<comment type="pathway">
    <text evidence="2">Amino-acid biosynthesis; L-methionine biosynthesis via de novo pathway; L-homoserine from L-aspartate: step 3/3.</text>
</comment>
<evidence type="ECO:0000256" key="8">
    <source>
        <dbReference type="ARBA" id="ARBA00022857"/>
    </source>
</evidence>
<evidence type="ECO:0000256" key="6">
    <source>
        <dbReference type="ARBA" id="ARBA00022605"/>
    </source>
</evidence>
<dbReference type="PROSITE" id="PS51671">
    <property type="entry name" value="ACT"/>
    <property type="match status" value="1"/>
</dbReference>
<dbReference type="GO" id="GO:0004412">
    <property type="term" value="F:homoserine dehydrogenase activity"/>
    <property type="evidence" value="ECO:0007669"/>
    <property type="project" value="UniProtKB-EC"/>
</dbReference>
<accession>A0A2M7PQP2</accession>
<evidence type="ECO:0000313" key="14">
    <source>
        <dbReference type="EMBL" id="PIY32627.1"/>
    </source>
</evidence>
<evidence type="ECO:0000256" key="9">
    <source>
        <dbReference type="ARBA" id="ARBA00023002"/>
    </source>
</evidence>
<evidence type="ECO:0000256" key="7">
    <source>
        <dbReference type="ARBA" id="ARBA00022697"/>
    </source>
</evidence>
<protein>
    <recommendedName>
        <fullName evidence="5">Homoserine dehydrogenase</fullName>
        <ecNumber evidence="4">1.1.1.3</ecNumber>
    </recommendedName>
</protein>
<dbReference type="GO" id="GO:0050661">
    <property type="term" value="F:NADP binding"/>
    <property type="evidence" value="ECO:0007669"/>
    <property type="project" value="InterPro"/>
</dbReference>
<sequence>MIVKKEIINIGILGLGTVGQGTIKILQENKEFIEQKIYPKKIVLKKLADKDKDKILLDKNLYKIFTNSAQEVVADPEIDIIVETIGGFEPAKSLIMQALNSGKHVVTANKEVIAKAGYEILDLARENKVNFLFEASVASGIPIIGALSNSLTSYKLKEIMGILNGTTNYILTKMSEEGKDYEEALKESQEKGYAEADPRKDIDGFDAFNKIFILSAIAFRAKIDPNNIYYEGIRNISKLDIGYARELGYTIKLLALARNTGPDLDIRVHPALIPKRHALANIGGAYNGILVRGGEFGDLTFSGLGAGALPAGSMIVSDIVDIIKNYDNYNNRYNYFEKKKIRDFSQTYSPYYLRIRVKDRPGVLAEIASVFARKKVSFLSVIQKGEAGEVVDIVFLTHQAKEGSVQEALKEVARLECVEKICSTIRVVEI</sequence>
<keyword evidence="9" id="KW-0560">Oxidoreductase</keyword>
<dbReference type="FunFam" id="3.30.70.260:FF:000030">
    <property type="entry name" value="Homoserine dehydrogenase"/>
    <property type="match status" value="1"/>
</dbReference>
<dbReference type="Proteomes" id="UP000230646">
    <property type="component" value="Unassembled WGS sequence"/>
</dbReference>
<dbReference type="EMBL" id="PFKO01000192">
    <property type="protein sequence ID" value="PIY32627.1"/>
    <property type="molecule type" value="Genomic_DNA"/>
</dbReference>
<evidence type="ECO:0000256" key="5">
    <source>
        <dbReference type="ARBA" id="ARBA00013376"/>
    </source>
</evidence>
<dbReference type="Pfam" id="PF00742">
    <property type="entry name" value="Homoserine_dh"/>
    <property type="match status" value="1"/>
</dbReference>
<keyword evidence="10" id="KW-0486">Methionine biosynthesis</keyword>
<dbReference type="PANTHER" id="PTHR43331:SF1">
    <property type="entry name" value="HOMOSERINE DEHYDROGENASE"/>
    <property type="match status" value="1"/>
</dbReference>
<evidence type="ECO:0000256" key="3">
    <source>
        <dbReference type="ARBA" id="ARBA00006753"/>
    </source>
</evidence>
<dbReference type="InterPro" id="IPR002912">
    <property type="entry name" value="ACT_dom"/>
</dbReference>
<keyword evidence="8 12" id="KW-0521">NADP</keyword>
<proteinExistence type="inferred from homology"/>
<gene>
    <name evidence="14" type="ORF">COZ07_05035</name>
</gene>
<evidence type="ECO:0000256" key="11">
    <source>
        <dbReference type="PIRSR" id="PIRSR000098-1"/>
    </source>
</evidence>
<dbReference type="InterPro" id="IPR016204">
    <property type="entry name" value="HDH"/>
</dbReference>
<evidence type="ECO:0000256" key="1">
    <source>
        <dbReference type="ARBA" id="ARBA00005056"/>
    </source>
</evidence>
<dbReference type="SUPFAM" id="SSF55021">
    <property type="entry name" value="ACT-like"/>
    <property type="match status" value="1"/>
</dbReference>
<evidence type="ECO:0000256" key="4">
    <source>
        <dbReference type="ARBA" id="ARBA00013213"/>
    </source>
</evidence>
<dbReference type="Pfam" id="PF01842">
    <property type="entry name" value="ACT"/>
    <property type="match status" value="1"/>
</dbReference>
<dbReference type="UniPathway" id="UPA00050">
    <property type="reaction ID" value="UER00063"/>
</dbReference>
<dbReference type="InterPro" id="IPR001342">
    <property type="entry name" value="HDH_cat"/>
</dbReference>
<dbReference type="GO" id="GO:0009086">
    <property type="term" value="P:methionine biosynthetic process"/>
    <property type="evidence" value="ECO:0007669"/>
    <property type="project" value="UniProtKB-KW"/>
</dbReference>
<evidence type="ECO:0000256" key="2">
    <source>
        <dbReference type="ARBA" id="ARBA00005062"/>
    </source>
</evidence>
<feature type="domain" description="ACT" evidence="13">
    <location>
        <begin position="352"/>
        <end position="426"/>
    </location>
</feature>
<evidence type="ECO:0000256" key="12">
    <source>
        <dbReference type="PIRSR" id="PIRSR000098-2"/>
    </source>
</evidence>
<evidence type="ECO:0000256" key="10">
    <source>
        <dbReference type="ARBA" id="ARBA00023167"/>
    </source>
</evidence>
<evidence type="ECO:0000313" key="15">
    <source>
        <dbReference type="Proteomes" id="UP000230646"/>
    </source>
</evidence>
<comment type="similarity">
    <text evidence="3">Belongs to the homoserine dehydrogenase family.</text>
</comment>
<keyword evidence="6" id="KW-0028">Amino-acid biosynthesis</keyword>
<comment type="pathway">
    <text evidence="1">Amino-acid biosynthesis; L-threonine biosynthesis; L-threonine from L-aspartate: step 3/5.</text>
</comment>
<feature type="binding site" evidence="12">
    <location>
        <position position="110"/>
    </location>
    <ligand>
        <name>NADPH</name>
        <dbReference type="ChEBI" id="CHEBI:57783"/>
    </ligand>
</feature>
<dbReference type="GO" id="GO:0009088">
    <property type="term" value="P:threonine biosynthetic process"/>
    <property type="evidence" value="ECO:0007669"/>
    <property type="project" value="UniProtKB-UniPathway"/>
</dbReference>
<keyword evidence="7" id="KW-0791">Threonine biosynthesis</keyword>
<dbReference type="SUPFAM" id="SSF55347">
    <property type="entry name" value="Glyceraldehyde-3-phosphate dehydrogenase-like, C-terminal domain"/>
    <property type="match status" value="1"/>
</dbReference>
<dbReference type="Pfam" id="PF03447">
    <property type="entry name" value="NAD_binding_3"/>
    <property type="match status" value="1"/>
</dbReference>
<name>A0A2M7PQP2_9BACT</name>
<feature type="binding site" evidence="12">
    <location>
        <position position="195"/>
    </location>
    <ligand>
        <name>L-homoserine</name>
        <dbReference type="ChEBI" id="CHEBI:57476"/>
    </ligand>
</feature>
<comment type="caution">
    <text evidence="14">The sequence shown here is derived from an EMBL/GenBank/DDBJ whole genome shotgun (WGS) entry which is preliminary data.</text>
</comment>